<evidence type="ECO:0000256" key="1">
    <source>
        <dbReference type="SAM" id="Phobius"/>
    </source>
</evidence>
<keyword evidence="1" id="KW-1133">Transmembrane helix</keyword>
<dbReference type="EMBL" id="CAJOBI010267598">
    <property type="protein sequence ID" value="CAF5132388.1"/>
    <property type="molecule type" value="Genomic_DNA"/>
</dbReference>
<comment type="caution">
    <text evidence="2">The sequence shown here is derived from an EMBL/GenBank/DDBJ whole genome shotgun (WGS) entry which is preliminary data.</text>
</comment>
<keyword evidence="1" id="KW-0472">Membrane</keyword>
<gene>
    <name evidence="2" type="ORF">SMN809_LOCUS63024</name>
</gene>
<organism evidence="2 3">
    <name type="scientific">Rotaria magnacalcarata</name>
    <dbReference type="NCBI Taxonomy" id="392030"/>
    <lineage>
        <taxon>Eukaryota</taxon>
        <taxon>Metazoa</taxon>
        <taxon>Spiralia</taxon>
        <taxon>Gnathifera</taxon>
        <taxon>Rotifera</taxon>
        <taxon>Eurotatoria</taxon>
        <taxon>Bdelloidea</taxon>
        <taxon>Philodinida</taxon>
        <taxon>Philodinidae</taxon>
        <taxon>Rotaria</taxon>
    </lineage>
</organism>
<evidence type="ECO:0000313" key="2">
    <source>
        <dbReference type="EMBL" id="CAF5132388.1"/>
    </source>
</evidence>
<sequence>MKKVQDKQEVENAVVSTSGAKKVFCIFFTLLILITITCVALSAATLSIVRRDSNLNSSSKSGPLSLADQITIEDLLKHLEQLQVIADQSGGTRAITTRGFNGTLDYITSQLEQNTKFILHHQYFTVPNYVVRGTPQLQSQVNGAVNNHVYLTDFAYMVFSARADFTSFVQLVVIPNLGCQDADWSNV</sequence>
<proteinExistence type="predicted"/>
<keyword evidence="1" id="KW-0812">Transmembrane</keyword>
<evidence type="ECO:0000313" key="3">
    <source>
        <dbReference type="Proteomes" id="UP000676336"/>
    </source>
</evidence>
<dbReference type="Proteomes" id="UP000676336">
    <property type="component" value="Unassembled WGS sequence"/>
</dbReference>
<dbReference type="AlphaFoldDB" id="A0A8S3FQM1"/>
<feature type="transmembrane region" description="Helical" evidence="1">
    <location>
        <begin position="26"/>
        <end position="49"/>
    </location>
</feature>
<feature type="non-terminal residue" evidence="2">
    <location>
        <position position="187"/>
    </location>
</feature>
<reference evidence="2" key="1">
    <citation type="submission" date="2021-02" db="EMBL/GenBank/DDBJ databases">
        <authorList>
            <person name="Nowell W R."/>
        </authorList>
    </citation>
    <scope>NUCLEOTIDE SEQUENCE</scope>
</reference>
<name>A0A8S3FQM1_9BILA</name>
<accession>A0A8S3FQM1</accession>
<protein>
    <submittedName>
        <fullName evidence="2">Uncharacterized protein</fullName>
    </submittedName>
</protein>